<accession>A0A485KN72</accession>
<dbReference type="EMBL" id="VJMH01005152">
    <property type="protein sequence ID" value="KAF0699861.1"/>
    <property type="molecule type" value="Genomic_DNA"/>
</dbReference>
<sequence length="279" mass="30962">MTAPSGPLETPLNFFSHTNDGAYPYSCFYPTKPQNNIVSAAHTVLLHDMRGCEDDFDVDVQGFLPVRGVASLALFLLDATSGDVLFNDDVVKAHFDALVRRLFPHTTFLDVFRVMLRSSDPKEVANGRRKPSPLIHIDQTPSAGAAHMTDLPPDVQEGIVAGRLRVRILSLWQPLVSVVHNWPMAMADARTVPPSALLDSETRLTQGRRGAMSLMTYTPDATWWYWSAMTCNDMLVLKNFDSIDAKSRTPHTSFADPRAPPHSHRQSVEARVLVVTDVV</sequence>
<protein>
    <submittedName>
        <fullName evidence="4">Aste57867_9571 protein</fullName>
    </submittedName>
</protein>
<reference evidence="4 5" key="1">
    <citation type="submission" date="2019-03" db="EMBL/GenBank/DDBJ databases">
        <authorList>
            <person name="Gaulin E."/>
            <person name="Dumas B."/>
        </authorList>
    </citation>
    <scope>NUCLEOTIDE SEQUENCE [LARGE SCALE GENOMIC DNA]</scope>
    <source>
        <strain evidence="4">CBS 568.67</strain>
    </source>
</reference>
<evidence type="ECO:0000313" key="3">
    <source>
        <dbReference type="EMBL" id="KAF0699861.1"/>
    </source>
</evidence>
<evidence type="ECO:0000313" key="5">
    <source>
        <dbReference type="Proteomes" id="UP000332933"/>
    </source>
</evidence>
<gene>
    <name evidence="4" type="primary">Aste57867_9571</name>
    <name evidence="3" type="ORF">As57867_009533</name>
    <name evidence="4" type="ORF">ASTE57867_9571</name>
</gene>
<dbReference type="EMBL" id="CAADRA010005173">
    <property type="protein sequence ID" value="VFT86450.1"/>
    <property type="molecule type" value="Genomic_DNA"/>
</dbReference>
<dbReference type="OrthoDB" id="412788at2759"/>
<reference evidence="3" key="2">
    <citation type="submission" date="2019-06" db="EMBL/GenBank/DDBJ databases">
        <title>Genomics analysis of Aphanomyces spp. identifies a new class of oomycete effector associated with host adaptation.</title>
        <authorList>
            <person name="Gaulin E."/>
        </authorList>
    </citation>
    <scope>NUCLEOTIDE SEQUENCE</scope>
    <source>
        <strain evidence="3">CBS 578.67</strain>
    </source>
</reference>
<dbReference type="AlphaFoldDB" id="A0A485KN72"/>
<dbReference type="Proteomes" id="UP000332933">
    <property type="component" value="Unassembled WGS sequence"/>
</dbReference>
<dbReference type="GO" id="GO:0016491">
    <property type="term" value="F:oxidoreductase activity"/>
    <property type="evidence" value="ECO:0007669"/>
    <property type="project" value="InterPro"/>
</dbReference>
<feature type="region of interest" description="Disordered" evidence="2">
    <location>
        <begin position="248"/>
        <end position="267"/>
    </location>
</feature>
<dbReference type="NCBIfam" id="NF041278">
    <property type="entry name" value="CmcJ_NvfI_EfuI"/>
    <property type="match status" value="1"/>
</dbReference>
<dbReference type="PANTHER" id="PTHR34598">
    <property type="entry name" value="BLL6449 PROTEIN"/>
    <property type="match status" value="1"/>
</dbReference>
<evidence type="ECO:0000256" key="1">
    <source>
        <dbReference type="ARBA" id="ARBA00023604"/>
    </source>
</evidence>
<dbReference type="InterPro" id="IPR044053">
    <property type="entry name" value="AsaB-like"/>
</dbReference>
<evidence type="ECO:0000313" key="4">
    <source>
        <dbReference type="EMBL" id="VFT86450.1"/>
    </source>
</evidence>
<name>A0A485KN72_9STRA</name>
<comment type="similarity">
    <text evidence="1">Belongs to the asaB hydroxylase/desaturase family.</text>
</comment>
<dbReference type="PANTHER" id="PTHR34598:SF3">
    <property type="entry name" value="OXIDOREDUCTASE AN1597"/>
    <property type="match status" value="1"/>
</dbReference>
<proteinExistence type="inferred from homology"/>
<evidence type="ECO:0000256" key="2">
    <source>
        <dbReference type="SAM" id="MobiDB-lite"/>
    </source>
</evidence>
<keyword evidence="5" id="KW-1185">Reference proteome</keyword>
<organism evidence="4 5">
    <name type="scientific">Aphanomyces stellatus</name>
    <dbReference type="NCBI Taxonomy" id="120398"/>
    <lineage>
        <taxon>Eukaryota</taxon>
        <taxon>Sar</taxon>
        <taxon>Stramenopiles</taxon>
        <taxon>Oomycota</taxon>
        <taxon>Saprolegniomycetes</taxon>
        <taxon>Saprolegniales</taxon>
        <taxon>Verrucalvaceae</taxon>
        <taxon>Aphanomyces</taxon>
    </lineage>
</organism>